<name>A0A8D8T1Y8_9HEMI</name>
<evidence type="ECO:0000256" key="1">
    <source>
        <dbReference type="SAM" id="Phobius"/>
    </source>
</evidence>
<sequence length="102" mass="11927">MSVDYILFVFNRAFPHVPTQCTYNFSISFLFHLCSCRILQVYVSKYPSLLLLLTSHRLCQSVTMFFRLFVFPNTSCLIFLHSSVLTSLWFIILSFLPSFPNV</sequence>
<keyword evidence="1" id="KW-1133">Transmembrane helix</keyword>
<organism evidence="2">
    <name type="scientific">Cacopsylla melanoneura</name>
    <dbReference type="NCBI Taxonomy" id="428564"/>
    <lineage>
        <taxon>Eukaryota</taxon>
        <taxon>Metazoa</taxon>
        <taxon>Ecdysozoa</taxon>
        <taxon>Arthropoda</taxon>
        <taxon>Hexapoda</taxon>
        <taxon>Insecta</taxon>
        <taxon>Pterygota</taxon>
        <taxon>Neoptera</taxon>
        <taxon>Paraneoptera</taxon>
        <taxon>Hemiptera</taxon>
        <taxon>Sternorrhyncha</taxon>
        <taxon>Psylloidea</taxon>
        <taxon>Psyllidae</taxon>
        <taxon>Psyllinae</taxon>
        <taxon>Cacopsylla</taxon>
    </lineage>
</organism>
<feature type="transmembrane region" description="Helical" evidence="1">
    <location>
        <begin position="77"/>
        <end position="96"/>
    </location>
</feature>
<reference evidence="2" key="1">
    <citation type="submission" date="2021-05" db="EMBL/GenBank/DDBJ databases">
        <authorList>
            <person name="Alioto T."/>
            <person name="Alioto T."/>
            <person name="Gomez Garrido J."/>
        </authorList>
    </citation>
    <scope>NUCLEOTIDE SEQUENCE</scope>
</reference>
<accession>A0A8D8T1Y8</accession>
<keyword evidence="1" id="KW-0812">Transmembrane</keyword>
<feature type="transmembrane region" description="Helical" evidence="1">
    <location>
        <begin position="21"/>
        <end position="43"/>
    </location>
</feature>
<dbReference type="AlphaFoldDB" id="A0A8D8T1Y8"/>
<dbReference type="EMBL" id="HBUF01250771">
    <property type="protein sequence ID" value="CAG6680019.1"/>
    <property type="molecule type" value="Transcribed_RNA"/>
</dbReference>
<evidence type="ECO:0000313" key="2">
    <source>
        <dbReference type="EMBL" id="CAG6680019.1"/>
    </source>
</evidence>
<protein>
    <submittedName>
        <fullName evidence="2">Uncharacterized protein</fullName>
    </submittedName>
</protein>
<proteinExistence type="predicted"/>
<keyword evidence="1" id="KW-0472">Membrane</keyword>